<sequence>MGEIKVYAAAGQSPAEVAKAVHTQLGGHRSGYLYDLPEAY</sequence>
<proteinExistence type="predicted"/>
<name>A0A655UV27_VIBCL</name>
<protein>
    <submittedName>
        <fullName evidence="1">Uncharacterized protein</fullName>
    </submittedName>
</protein>
<dbReference type="Proteomes" id="UP000046067">
    <property type="component" value="Unassembled WGS sequence"/>
</dbReference>
<dbReference type="AlphaFoldDB" id="A0A655UV27"/>
<evidence type="ECO:0000313" key="2">
    <source>
        <dbReference type="Proteomes" id="UP000046067"/>
    </source>
</evidence>
<evidence type="ECO:0000313" key="1">
    <source>
        <dbReference type="EMBL" id="CSB55900.1"/>
    </source>
</evidence>
<gene>
    <name evidence="1" type="ORF">ERS013201_00279</name>
</gene>
<accession>A0A655UV27</accession>
<dbReference type="EMBL" id="CWQJ01000001">
    <property type="protein sequence ID" value="CSB55900.1"/>
    <property type="molecule type" value="Genomic_DNA"/>
</dbReference>
<reference evidence="1 2" key="1">
    <citation type="submission" date="2015-07" db="EMBL/GenBank/DDBJ databases">
        <authorList>
            <consortium name="Pathogen Informatics"/>
        </authorList>
    </citation>
    <scope>NUCLEOTIDE SEQUENCE [LARGE SCALE GENOMIC DNA]</scope>
    <source>
        <strain evidence="1 2">A325</strain>
    </source>
</reference>
<organism evidence="1 2">
    <name type="scientific">Vibrio cholerae</name>
    <dbReference type="NCBI Taxonomy" id="666"/>
    <lineage>
        <taxon>Bacteria</taxon>
        <taxon>Pseudomonadati</taxon>
        <taxon>Pseudomonadota</taxon>
        <taxon>Gammaproteobacteria</taxon>
        <taxon>Vibrionales</taxon>
        <taxon>Vibrionaceae</taxon>
        <taxon>Vibrio</taxon>
    </lineage>
</organism>